<dbReference type="EMBL" id="QRZM01000008">
    <property type="protein sequence ID" value="RGV74138.1"/>
    <property type="molecule type" value="Genomic_DNA"/>
</dbReference>
<organism evidence="5 6">
    <name type="scientific">Enterocloster bolteae</name>
    <dbReference type="NCBI Taxonomy" id="208479"/>
    <lineage>
        <taxon>Bacteria</taxon>
        <taxon>Bacillati</taxon>
        <taxon>Bacillota</taxon>
        <taxon>Clostridia</taxon>
        <taxon>Lachnospirales</taxon>
        <taxon>Lachnospiraceae</taxon>
        <taxon>Enterocloster</taxon>
    </lineage>
</organism>
<dbReference type="SUPFAM" id="SSF143968">
    <property type="entry name" value="UbiD C-terminal domain-like"/>
    <property type="match status" value="1"/>
</dbReference>
<dbReference type="GO" id="GO:0005737">
    <property type="term" value="C:cytoplasm"/>
    <property type="evidence" value="ECO:0007669"/>
    <property type="project" value="TreeGrafter"/>
</dbReference>
<dbReference type="Gene3D" id="3.40.1670.10">
    <property type="entry name" value="UbiD C-terminal domain-like"/>
    <property type="match status" value="1"/>
</dbReference>
<evidence type="ECO:0000256" key="1">
    <source>
        <dbReference type="ARBA" id="ARBA00010021"/>
    </source>
</evidence>
<sequence length="444" mass="49423">MSGIKDLRDFLAVLKDNKLLFETERAVDWKYEIGSLLATLEAEGQRTGLFHNIKDKEFSVCGNVLASMDGIALALGCRKDEMTDFLADCLEHPVKPQVVADAPCHENIRMGDEIDLERIPVPIHAPKDGGPIITGGVIVSKEIDGTRQNLSFQRMHVKGKDKFSIMINEWRHLKDFYDQAESQGRALPIAVVIGADPVIYVGAGLRYDGDETEIAGAIRKGPIEVVKCITSDIYVPATAEFVIEGEILPDYREKEGPLGEFTGHYSEPWNSPMVQVKAITHRNGAIYQTINGASFEHINLGNVLPREPLLKTHTQYVSKGVTNVHIPPYGSGFLAIVQMKKKNPGEPKNVALAAMTAYVNIKNVIVVDEDVDIYDPADVMWAVSNRVIPERDIFYIHNAQGHELDPCSDERGVQTKMGIDATLNEESRCLERVRYPKVDLKDYQ</sequence>
<dbReference type="InterPro" id="IPR002830">
    <property type="entry name" value="UbiD"/>
</dbReference>
<comment type="caution">
    <text evidence="5">The sequence shown here is derived from an EMBL/GenBank/DDBJ whole genome shotgun (WGS) entry which is preliminary data.</text>
</comment>
<dbReference type="PANTHER" id="PTHR30108:SF21">
    <property type="entry name" value="4-HYDROXYBENZOATE DECARBOXYLASE"/>
    <property type="match status" value="1"/>
</dbReference>
<feature type="domain" description="3-octaprenyl-4-hydroxybenzoate carboxy-lyase-like N-terminal" evidence="3">
    <location>
        <begin position="12"/>
        <end position="89"/>
    </location>
</feature>
<dbReference type="InterPro" id="IPR049381">
    <property type="entry name" value="UbiD-like_C"/>
</dbReference>
<protein>
    <submittedName>
        <fullName evidence="5">UbiD family decarboxylase</fullName>
    </submittedName>
</protein>
<feature type="domain" description="3-octaprenyl-4-hydroxybenzoate carboxy-lyase-like C-terminal" evidence="4">
    <location>
        <begin position="305"/>
        <end position="421"/>
    </location>
</feature>
<dbReference type="NCBIfam" id="TIGR00148">
    <property type="entry name" value="UbiD family decarboxylase"/>
    <property type="match status" value="1"/>
</dbReference>
<evidence type="ECO:0000313" key="5">
    <source>
        <dbReference type="EMBL" id="RGV74138.1"/>
    </source>
</evidence>
<gene>
    <name evidence="5" type="ORF">DWW02_19305</name>
</gene>
<dbReference type="GO" id="GO:0016831">
    <property type="term" value="F:carboxy-lyase activity"/>
    <property type="evidence" value="ECO:0007669"/>
    <property type="project" value="InterPro"/>
</dbReference>
<comment type="similarity">
    <text evidence="1">Belongs to the UbiD family.</text>
</comment>
<dbReference type="RefSeq" id="WP_118019169.1">
    <property type="nucleotide sequence ID" value="NZ_CAUHGS010000008.1"/>
</dbReference>
<accession>A0A412Z2B1</accession>
<dbReference type="Pfam" id="PF20695">
    <property type="entry name" value="UbiD_N"/>
    <property type="match status" value="1"/>
</dbReference>
<dbReference type="InterPro" id="IPR049383">
    <property type="entry name" value="UbiD-like_N"/>
</dbReference>
<dbReference type="InterPro" id="IPR048304">
    <property type="entry name" value="UbiD_Rift_dom"/>
</dbReference>
<reference evidence="5 6" key="1">
    <citation type="submission" date="2018-08" db="EMBL/GenBank/DDBJ databases">
        <title>A genome reference for cultivated species of the human gut microbiota.</title>
        <authorList>
            <person name="Zou Y."/>
            <person name="Xue W."/>
            <person name="Luo G."/>
        </authorList>
    </citation>
    <scope>NUCLEOTIDE SEQUENCE [LARGE SCALE GENOMIC DNA]</scope>
    <source>
        <strain evidence="5 6">AF14-18</strain>
    </source>
</reference>
<evidence type="ECO:0000259" key="2">
    <source>
        <dbReference type="Pfam" id="PF01977"/>
    </source>
</evidence>
<feature type="domain" description="3-octaprenyl-4-hydroxybenzoate carboxy-lyase-like Rift-related" evidence="2">
    <location>
        <begin position="100"/>
        <end position="290"/>
    </location>
</feature>
<dbReference type="Proteomes" id="UP000284543">
    <property type="component" value="Unassembled WGS sequence"/>
</dbReference>
<dbReference type="Pfam" id="PF20696">
    <property type="entry name" value="UbiD_C"/>
    <property type="match status" value="1"/>
</dbReference>
<dbReference type="Pfam" id="PF01977">
    <property type="entry name" value="UbiD"/>
    <property type="match status" value="1"/>
</dbReference>
<dbReference type="SUPFAM" id="SSF50475">
    <property type="entry name" value="FMN-binding split barrel"/>
    <property type="match status" value="1"/>
</dbReference>
<evidence type="ECO:0000313" key="6">
    <source>
        <dbReference type="Proteomes" id="UP000284543"/>
    </source>
</evidence>
<proteinExistence type="inferred from homology"/>
<dbReference type="AlphaFoldDB" id="A0A412Z2B1"/>
<dbReference type="PANTHER" id="PTHR30108">
    <property type="entry name" value="3-OCTAPRENYL-4-HYDROXYBENZOATE CARBOXY-LYASE-RELATED"/>
    <property type="match status" value="1"/>
</dbReference>
<evidence type="ECO:0000259" key="4">
    <source>
        <dbReference type="Pfam" id="PF20696"/>
    </source>
</evidence>
<evidence type="ECO:0000259" key="3">
    <source>
        <dbReference type="Pfam" id="PF20695"/>
    </source>
</evidence>
<name>A0A412Z2B1_9FIRM</name>